<reference evidence="1 2" key="1">
    <citation type="submission" date="2013-09" db="EMBL/GenBank/DDBJ databases">
        <title>Corchorus capsularis genome sequencing.</title>
        <authorList>
            <person name="Alam M."/>
            <person name="Haque M.S."/>
            <person name="Islam M.S."/>
            <person name="Emdad E.M."/>
            <person name="Islam M.M."/>
            <person name="Ahmed B."/>
            <person name="Halim A."/>
            <person name="Hossen Q.M.M."/>
            <person name="Hossain M.Z."/>
            <person name="Ahmed R."/>
            <person name="Khan M.M."/>
            <person name="Islam R."/>
            <person name="Rashid M.M."/>
            <person name="Khan S.A."/>
            <person name="Rahman M.S."/>
            <person name="Alam M."/>
        </authorList>
    </citation>
    <scope>NUCLEOTIDE SEQUENCE [LARGE SCALE GENOMIC DNA]</scope>
    <source>
        <strain evidence="2">cv. CVL-1</strain>
        <tissue evidence="1">Whole seedling</tissue>
    </source>
</reference>
<evidence type="ECO:0000313" key="2">
    <source>
        <dbReference type="Proteomes" id="UP000188268"/>
    </source>
</evidence>
<proteinExistence type="predicted"/>
<comment type="caution">
    <text evidence="1">The sequence shown here is derived from an EMBL/GenBank/DDBJ whole genome shotgun (WGS) entry which is preliminary data.</text>
</comment>
<dbReference type="EMBL" id="AWWV01009616">
    <property type="protein sequence ID" value="OMO85314.1"/>
    <property type="molecule type" value="Genomic_DNA"/>
</dbReference>
<dbReference type="Proteomes" id="UP000188268">
    <property type="component" value="Unassembled WGS sequence"/>
</dbReference>
<keyword evidence="2" id="KW-1185">Reference proteome</keyword>
<accession>A0A1R3IRX0</accession>
<protein>
    <submittedName>
        <fullName evidence="1">Uncharacterized protein</fullName>
    </submittedName>
</protein>
<dbReference type="Gramene" id="OMO85314">
    <property type="protein sequence ID" value="OMO85314"/>
    <property type="gene ID" value="CCACVL1_10278"/>
</dbReference>
<name>A0A1R3IRX0_COCAP</name>
<dbReference type="AlphaFoldDB" id="A0A1R3IRX0"/>
<organism evidence="1 2">
    <name type="scientific">Corchorus capsularis</name>
    <name type="common">Jute</name>
    <dbReference type="NCBI Taxonomy" id="210143"/>
    <lineage>
        <taxon>Eukaryota</taxon>
        <taxon>Viridiplantae</taxon>
        <taxon>Streptophyta</taxon>
        <taxon>Embryophyta</taxon>
        <taxon>Tracheophyta</taxon>
        <taxon>Spermatophyta</taxon>
        <taxon>Magnoliopsida</taxon>
        <taxon>eudicotyledons</taxon>
        <taxon>Gunneridae</taxon>
        <taxon>Pentapetalae</taxon>
        <taxon>rosids</taxon>
        <taxon>malvids</taxon>
        <taxon>Malvales</taxon>
        <taxon>Malvaceae</taxon>
        <taxon>Grewioideae</taxon>
        <taxon>Apeibeae</taxon>
        <taxon>Corchorus</taxon>
    </lineage>
</organism>
<evidence type="ECO:0000313" key="1">
    <source>
        <dbReference type="EMBL" id="OMO85314.1"/>
    </source>
</evidence>
<sequence length="26" mass="3103">MAKFCEITIFWGPELSESKKEGRRKM</sequence>
<gene>
    <name evidence="1" type="ORF">CCACVL1_10278</name>
</gene>